<evidence type="ECO:0000313" key="3">
    <source>
        <dbReference type="Proteomes" id="UP000276603"/>
    </source>
</evidence>
<dbReference type="Gene3D" id="3.40.630.30">
    <property type="match status" value="1"/>
</dbReference>
<evidence type="ECO:0000313" key="2">
    <source>
        <dbReference type="EMBL" id="RKN79600.1"/>
    </source>
</evidence>
<dbReference type="SUPFAM" id="SSF55729">
    <property type="entry name" value="Acyl-CoA N-acyltransferases (Nat)"/>
    <property type="match status" value="1"/>
</dbReference>
<dbReference type="PROSITE" id="PS51186">
    <property type="entry name" value="GNAT"/>
    <property type="match status" value="1"/>
</dbReference>
<name>A0A3B0C371_9FLAO</name>
<dbReference type="GO" id="GO:0016747">
    <property type="term" value="F:acyltransferase activity, transferring groups other than amino-acyl groups"/>
    <property type="evidence" value="ECO:0007669"/>
    <property type="project" value="InterPro"/>
</dbReference>
<protein>
    <submittedName>
        <fullName evidence="2">N-acetyltransferase</fullName>
    </submittedName>
</protein>
<organism evidence="2 3">
    <name type="scientific">Ulvibacterium marinum</name>
    <dbReference type="NCBI Taxonomy" id="2419782"/>
    <lineage>
        <taxon>Bacteria</taxon>
        <taxon>Pseudomonadati</taxon>
        <taxon>Bacteroidota</taxon>
        <taxon>Flavobacteriia</taxon>
        <taxon>Flavobacteriales</taxon>
        <taxon>Flavobacteriaceae</taxon>
        <taxon>Ulvibacterium</taxon>
    </lineage>
</organism>
<dbReference type="Pfam" id="PF13302">
    <property type="entry name" value="Acetyltransf_3"/>
    <property type="match status" value="1"/>
</dbReference>
<reference evidence="2 3" key="1">
    <citation type="submission" date="2018-10" db="EMBL/GenBank/DDBJ databases">
        <title>Ulvibacterium marinum gen. nov., sp. nov., a novel marine bacterium of the family Flavobacteriaceae, isolated from a culture of the green alga Ulva prolifera.</title>
        <authorList>
            <person name="Zhang Z."/>
        </authorList>
    </citation>
    <scope>NUCLEOTIDE SEQUENCE [LARGE SCALE GENOMIC DNA]</scope>
    <source>
        <strain evidence="2 3">CCMM003</strain>
    </source>
</reference>
<dbReference type="PANTHER" id="PTHR43610">
    <property type="entry name" value="BLL6696 PROTEIN"/>
    <property type="match status" value="1"/>
</dbReference>
<sequence length="172" mass="20363">MNFDLQPFLENDLVTIRPLRGEDFEDLFKVASDSLIWEQHQNKDRYILKEFNRFFEESLASRGALLIQDRQSKNVVGSSRFKIVDEIDSVVEIGWSFLARHYWGGLYNREIKKLMVNYALKSCRNVVFYVHPKNFRSQRALEKIGAKRLNETEKTWVLPEEEGITYVIWSPL</sequence>
<keyword evidence="3" id="KW-1185">Reference proteome</keyword>
<dbReference type="InterPro" id="IPR016181">
    <property type="entry name" value="Acyl_CoA_acyltransferase"/>
</dbReference>
<dbReference type="RefSeq" id="WP_120712413.1">
    <property type="nucleotide sequence ID" value="NZ_RBCJ01000003.1"/>
</dbReference>
<dbReference type="InterPro" id="IPR000182">
    <property type="entry name" value="GNAT_dom"/>
</dbReference>
<feature type="domain" description="N-acetyltransferase" evidence="1">
    <location>
        <begin position="14"/>
        <end position="172"/>
    </location>
</feature>
<dbReference type="OrthoDB" id="9795199at2"/>
<comment type="caution">
    <text evidence="2">The sequence shown here is derived from an EMBL/GenBank/DDBJ whole genome shotgun (WGS) entry which is preliminary data.</text>
</comment>
<accession>A0A3B0C371</accession>
<proteinExistence type="predicted"/>
<dbReference type="AlphaFoldDB" id="A0A3B0C371"/>
<dbReference type="Proteomes" id="UP000276603">
    <property type="component" value="Unassembled WGS sequence"/>
</dbReference>
<keyword evidence="2" id="KW-0808">Transferase</keyword>
<gene>
    <name evidence="2" type="ORF">D7Z94_14995</name>
</gene>
<evidence type="ECO:0000259" key="1">
    <source>
        <dbReference type="PROSITE" id="PS51186"/>
    </source>
</evidence>
<dbReference type="PANTHER" id="PTHR43610:SF1">
    <property type="entry name" value="N-ACETYLTRANSFERASE DOMAIN-CONTAINING PROTEIN"/>
    <property type="match status" value="1"/>
</dbReference>
<dbReference type="EMBL" id="RBCJ01000003">
    <property type="protein sequence ID" value="RKN79600.1"/>
    <property type="molecule type" value="Genomic_DNA"/>
</dbReference>